<dbReference type="SMART" id="SM00422">
    <property type="entry name" value="HTH_MERR"/>
    <property type="match status" value="1"/>
</dbReference>
<organism evidence="6 7">
    <name type="scientific">Acaryochloris marina (strain MBIC 11017)</name>
    <dbReference type="NCBI Taxonomy" id="329726"/>
    <lineage>
        <taxon>Bacteria</taxon>
        <taxon>Bacillati</taxon>
        <taxon>Cyanobacteriota</taxon>
        <taxon>Cyanophyceae</taxon>
        <taxon>Acaryochloridales</taxon>
        <taxon>Acaryochloridaceae</taxon>
        <taxon>Acaryochloris</taxon>
    </lineage>
</organism>
<dbReference type="Pfam" id="PF07739">
    <property type="entry name" value="TipAS"/>
    <property type="match status" value="1"/>
</dbReference>
<dbReference type="InterPro" id="IPR047057">
    <property type="entry name" value="MerR_fam"/>
</dbReference>
<dbReference type="InterPro" id="IPR000551">
    <property type="entry name" value="MerR-type_HTH_dom"/>
</dbReference>
<dbReference type="GO" id="GO:0003677">
    <property type="term" value="F:DNA binding"/>
    <property type="evidence" value="ECO:0007669"/>
    <property type="project" value="UniProtKB-KW"/>
</dbReference>
<evidence type="ECO:0000256" key="2">
    <source>
        <dbReference type="ARBA" id="ARBA00023125"/>
    </source>
</evidence>
<keyword evidence="3" id="KW-0010">Activator</keyword>
<evidence type="ECO:0000256" key="3">
    <source>
        <dbReference type="ARBA" id="ARBA00023159"/>
    </source>
</evidence>
<accession>B0C952</accession>
<dbReference type="GO" id="GO:0003700">
    <property type="term" value="F:DNA-binding transcription factor activity"/>
    <property type="evidence" value="ECO:0007669"/>
    <property type="project" value="InterPro"/>
</dbReference>
<dbReference type="InterPro" id="IPR009061">
    <property type="entry name" value="DNA-bd_dom_put_sf"/>
</dbReference>
<reference evidence="6 7" key="1">
    <citation type="journal article" date="2008" name="Proc. Natl. Acad. Sci. U.S.A.">
        <title>Niche adaptation and genome expansion in the chlorophyll d-producing cyanobacterium Acaryochloris marina.</title>
        <authorList>
            <person name="Swingley W.D."/>
            <person name="Chen M."/>
            <person name="Cheung P.C."/>
            <person name="Conrad A.L."/>
            <person name="Dejesa L.C."/>
            <person name="Hao J."/>
            <person name="Honchak B.M."/>
            <person name="Karbach L.E."/>
            <person name="Kurdoglu A."/>
            <person name="Lahiri S."/>
            <person name="Mastrian S.D."/>
            <person name="Miyashita H."/>
            <person name="Page L."/>
            <person name="Ramakrishna P."/>
            <person name="Satoh S."/>
            <person name="Sattley W.M."/>
            <person name="Shimada Y."/>
            <person name="Taylor H.L."/>
            <person name="Tomo T."/>
            <person name="Tsuchiya T."/>
            <person name="Wang Z.T."/>
            <person name="Raymond J."/>
            <person name="Mimuro M."/>
            <person name="Blankenship R.E."/>
            <person name="Touchman J.W."/>
        </authorList>
    </citation>
    <scope>NUCLEOTIDE SEQUENCE [LARGE SCALE GENOMIC DNA]</scope>
    <source>
        <strain evidence="7">MBIC 11017</strain>
    </source>
</reference>
<proteinExistence type="predicted"/>
<gene>
    <name evidence="6" type="ordered locus">AM1_1563</name>
</gene>
<dbReference type="Gene3D" id="1.10.490.50">
    <property type="entry name" value="Antibiotic binding domain of TipA-like multidrug resistance regulators"/>
    <property type="match status" value="1"/>
</dbReference>
<name>B0C952_ACAM1</name>
<evidence type="ECO:0000259" key="5">
    <source>
        <dbReference type="PROSITE" id="PS50937"/>
    </source>
</evidence>
<dbReference type="STRING" id="329726.AM1_1563"/>
<dbReference type="Pfam" id="PF13411">
    <property type="entry name" value="MerR_1"/>
    <property type="match status" value="1"/>
</dbReference>
<dbReference type="PANTHER" id="PTHR30204">
    <property type="entry name" value="REDOX-CYCLING DRUG-SENSING TRANSCRIPTIONAL ACTIVATOR SOXR"/>
    <property type="match status" value="1"/>
</dbReference>
<dbReference type="InterPro" id="IPR012925">
    <property type="entry name" value="TipAS_dom"/>
</dbReference>
<dbReference type="PROSITE" id="PS00552">
    <property type="entry name" value="HTH_MERR_1"/>
    <property type="match status" value="1"/>
</dbReference>
<dbReference type="KEGG" id="amr:AM1_1563"/>
<dbReference type="InterPro" id="IPR036244">
    <property type="entry name" value="TipA-like_antibiotic-bd"/>
</dbReference>
<dbReference type="SUPFAM" id="SSF46955">
    <property type="entry name" value="Putative DNA-binding domain"/>
    <property type="match status" value="1"/>
</dbReference>
<keyword evidence="2" id="KW-0238">DNA-binding</keyword>
<dbReference type="PRINTS" id="PR00040">
    <property type="entry name" value="HTHMERR"/>
</dbReference>
<dbReference type="Proteomes" id="UP000000268">
    <property type="component" value="Chromosome"/>
</dbReference>
<dbReference type="PROSITE" id="PS50937">
    <property type="entry name" value="HTH_MERR_2"/>
    <property type="match status" value="1"/>
</dbReference>
<evidence type="ECO:0000256" key="1">
    <source>
        <dbReference type="ARBA" id="ARBA00023015"/>
    </source>
</evidence>
<dbReference type="EMBL" id="CP000828">
    <property type="protein sequence ID" value="ABW26587.1"/>
    <property type="molecule type" value="Genomic_DNA"/>
</dbReference>
<evidence type="ECO:0000313" key="7">
    <source>
        <dbReference type="Proteomes" id="UP000000268"/>
    </source>
</evidence>
<dbReference type="Gene3D" id="1.10.1660.10">
    <property type="match status" value="1"/>
</dbReference>
<dbReference type="eggNOG" id="COG0789">
    <property type="taxonomic scope" value="Bacteria"/>
</dbReference>
<keyword evidence="7" id="KW-1185">Reference proteome</keyword>
<keyword evidence="4" id="KW-0804">Transcription</keyword>
<protein>
    <submittedName>
        <fullName evidence="6">Transcriptional regulator, MerR family</fullName>
    </submittedName>
</protein>
<dbReference type="AlphaFoldDB" id="B0C952"/>
<dbReference type="HOGENOM" id="CLU_060077_0_1_3"/>
<sequence>MPERNISQRVSMKVGELAQQTGVSVRTLHHYDKIGLLSPSRRTEAGYRLYGDDDIIRLQQIVSLRQLGFSLAQIQDCLNQNEFSPHDVVQLHLSKLKEHIELQQLYARLEIIASQLQSTEAISIQDFLQLIEVTNMIEKYYTPEQQAQLQARREALGEEHIHQAEAEWQTLIDQARTEMAKGTNPASEAMQVIVQKWQSLIQQFTGGDSGIASSLQSMYQQEGAEVASRGMVDPELMEFMGKAMAATKGSDHTGQV</sequence>
<evidence type="ECO:0000256" key="4">
    <source>
        <dbReference type="ARBA" id="ARBA00023163"/>
    </source>
</evidence>
<feature type="domain" description="HTH merR-type" evidence="5">
    <location>
        <begin position="11"/>
        <end position="80"/>
    </location>
</feature>
<dbReference type="RefSeq" id="WP_012162111.1">
    <property type="nucleotide sequence ID" value="NC_009925.1"/>
</dbReference>
<dbReference type="CDD" id="cd04788">
    <property type="entry name" value="HTH_NolA-AlbR"/>
    <property type="match status" value="1"/>
</dbReference>
<evidence type="ECO:0000313" key="6">
    <source>
        <dbReference type="EMBL" id="ABW26587.1"/>
    </source>
</evidence>
<keyword evidence="1" id="KW-0805">Transcription regulation</keyword>
<dbReference type="PANTHER" id="PTHR30204:SF90">
    <property type="entry name" value="HTH-TYPE TRANSCRIPTIONAL ACTIVATOR MTA"/>
    <property type="match status" value="1"/>
</dbReference>